<gene>
    <name evidence="7 10" type="primary">pth</name>
    <name evidence="11" type="ORF">CC99x_010170</name>
    <name evidence="10" type="ORF">CC99x_01873</name>
</gene>
<reference evidence="10" key="1">
    <citation type="submission" date="2015-09" db="EMBL/GenBank/DDBJ databases">
        <title>Draft Genome Sequences of Two Novel Amoeba-resistant Intranuclear Bacteria, Candidatus Berkiella cookevillensis and Candidatus Berkiella aquae.</title>
        <authorList>
            <person name="Mehari Y.T."/>
            <person name="Arivett B.A."/>
            <person name="Farone A.L."/>
            <person name="Gunderson J.H."/>
            <person name="Farone M.B."/>
        </authorList>
    </citation>
    <scope>NUCLEOTIDE SEQUENCE [LARGE SCALE GENOMIC DNA]</scope>
    <source>
        <strain evidence="10">CC99</strain>
    </source>
</reference>
<dbReference type="PATRIC" id="fig|1590042.3.peg.1906"/>
<dbReference type="GO" id="GO:0006515">
    <property type="term" value="P:protein quality control for misfolded or incompletely synthesized proteins"/>
    <property type="evidence" value="ECO:0007669"/>
    <property type="project" value="UniProtKB-UniRule"/>
</dbReference>
<comment type="subcellular location">
    <subcellularLocation>
        <location evidence="7">Cytoplasm</location>
    </subcellularLocation>
</comment>
<proteinExistence type="inferred from homology"/>
<dbReference type="Gene3D" id="3.40.50.1470">
    <property type="entry name" value="Peptidyl-tRNA hydrolase"/>
    <property type="match status" value="1"/>
</dbReference>
<evidence type="ECO:0000256" key="6">
    <source>
        <dbReference type="ARBA" id="ARBA00050038"/>
    </source>
</evidence>
<comment type="subunit">
    <text evidence="7">Monomer.</text>
</comment>
<keyword evidence="3 7" id="KW-0378">Hydrolase</keyword>
<evidence type="ECO:0000256" key="4">
    <source>
        <dbReference type="ARBA" id="ARBA00022884"/>
    </source>
</evidence>
<dbReference type="FunFam" id="3.40.50.1470:FF:000001">
    <property type="entry name" value="Peptidyl-tRNA hydrolase"/>
    <property type="match status" value="1"/>
</dbReference>
<dbReference type="RefSeq" id="WP_057624984.1">
    <property type="nucleotide sequence ID" value="NZ_LKHV02000001.1"/>
</dbReference>
<dbReference type="EMBL" id="LKHV01000009">
    <property type="protein sequence ID" value="KRG18160.1"/>
    <property type="molecule type" value="Genomic_DNA"/>
</dbReference>
<evidence type="ECO:0000256" key="8">
    <source>
        <dbReference type="RuleBase" id="RU000673"/>
    </source>
</evidence>
<dbReference type="EMBL" id="LKHV02000001">
    <property type="protein sequence ID" value="MCS5709270.1"/>
    <property type="molecule type" value="Genomic_DNA"/>
</dbReference>
<dbReference type="EC" id="3.1.1.29" evidence="1 7"/>
<dbReference type="GO" id="GO:0072344">
    <property type="term" value="P:rescue of stalled ribosome"/>
    <property type="evidence" value="ECO:0007669"/>
    <property type="project" value="UniProtKB-UniRule"/>
</dbReference>
<dbReference type="SUPFAM" id="SSF53178">
    <property type="entry name" value="Peptidyl-tRNA hydrolase-like"/>
    <property type="match status" value="1"/>
</dbReference>
<evidence type="ECO:0000256" key="3">
    <source>
        <dbReference type="ARBA" id="ARBA00022801"/>
    </source>
</evidence>
<keyword evidence="4 7" id="KW-0694">RNA-binding</keyword>
<evidence type="ECO:0000256" key="1">
    <source>
        <dbReference type="ARBA" id="ARBA00013260"/>
    </source>
</evidence>
<evidence type="ECO:0000256" key="2">
    <source>
        <dbReference type="ARBA" id="ARBA00022555"/>
    </source>
</evidence>
<evidence type="ECO:0000256" key="5">
    <source>
        <dbReference type="ARBA" id="ARBA00038063"/>
    </source>
</evidence>
<dbReference type="PANTHER" id="PTHR17224">
    <property type="entry name" value="PEPTIDYL-TRNA HYDROLASE"/>
    <property type="match status" value="1"/>
</dbReference>
<dbReference type="PROSITE" id="PS01196">
    <property type="entry name" value="PEPT_TRNA_HYDROL_2"/>
    <property type="match status" value="1"/>
</dbReference>
<protein>
    <recommendedName>
        <fullName evidence="6 7">Peptidyl-tRNA hydrolase</fullName>
        <shortName evidence="7">Pth</shortName>
        <ecNumber evidence="1 7">3.1.1.29</ecNumber>
    </recommendedName>
</protein>
<comment type="caution">
    <text evidence="10">The sequence shown here is derived from an EMBL/GenBank/DDBJ whole genome shotgun (WGS) entry which is preliminary data.</text>
</comment>
<evidence type="ECO:0000313" key="10">
    <source>
        <dbReference type="EMBL" id="KRG18160.1"/>
    </source>
</evidence>
<comment type="function">
    <text evidence="7">Catalyzes the release of premature peptidyl moieties from peptidyl-tRNA molecules trapped in stalled 50S ribosomal subunits, and thus maintains levels of free tRNAs and 50S ribosomes.</text>
</comment>
<dbReference type="GO" id="GO:0005737">
    <property type="term" value="C:cytoplasm"/>
    <property type="evidence" value="ECO:0007669"/>
    <property type="project" value="UniProtKB-SubCell"/>
</dbReference>
<keyword evidence="12" id="KW-1185">Reference proteome</keyword>
<dbReference type="HAMAP" id="MF_00083">
    <property type="entry name" value="Pept_tRNA_hydro_bact"/>
    <property type="match status" value="1"/>
</dbReference>
<organism evidence="10">
    <name type="scientific">Candidatus Berkiella cookevillensis</name>
    <dbReference type="NCBI Taxonomy" id="437022"/>
    <lineage>
        <taxon>Bacteria</taxon>
        <taxon>Pseudomonadati</taxon>
        <taxon>Pseudomonadota</taxon>
        <taxon>Gammaproteobacteria</taxon>
        <taxon>Candidatus Berkiellales</taxon>
        <taxon>Candidatus Berkiellaceae</taxon>
        <taxon>Candidatus Berkiella</taxon>
    </lineage>
</organism>
<dbReference type="AlphaFoldDB" id="A0A0Q9YC51"/>
<evidence type="ECO:0000313" key="11">
    <source>
        <dbReference type="EMBL" id="MCS5709270.1"/>
    </source>
</evidence>
<reference evidence="11" key="2">
    <citation type="journal article" date="2016" name="Genome Announc.">
        <title>Draft Genome Sequences of Two Novel Amoeba-Resistant Intranuclear Bacteria, 'Candidatus Berkiella cookevillensis' and 'Candidatus Berkiella aquae'.</title>
        <authorList>
            <person name="Mehari Y.T."/>
            <person name="Arivett B.A."/>
            <person name="Farone A.L."/>
            <person name="Gunderson J.H."/>
            <person name="Farone M.B."/>
        </authorList>
    </citation>
    <scope>NUCLEOTIDE SEQUENCE</scope>
    <source>
        <strain evidence="11">CC99</strain>
    </source>
</reference>
<dbReference type="STRING" id="437022.CC99x_01873"/>
<feature type="active site" description="Proton acceptor" evidence="7">
    <location>
        <position position="23"/>
    </location>
</feature>
<dbReference type="PANTHER" id="PTHR17224:SF1">
    <property type="entry name" value="PEPTIDYL-TRNA HYDROLASE"/>
    <property type="match status" value="1"/>
</dbReference>
<feature type="binding site" evidence="7">
    <location>
        <position position="117"/>
    </location>
    <ligand>
        <name>tRNA</name>
        <dbReference type="ChEBI" id="CHEBI:17843"/>
    </ligand>
</feature>
<keyword evidence="7" id="KW-0963">Cytoplasm</keyword>
<evidence type="ECO:0000256" key="7">
    <source>
        <dbReference type="HAMAP-Rule" id="MF_00083"/>
    </source>
</evidence>
<comment type="catalytic activity">
    <reaction evidence="7 8">
        <text>an N-acyl-L-alpha-aminoacyl-tRNA + H2O = an N-acyl-L-amino acid + a tRNA + H(+)</text>
        <dbReference type="Rhea" id="RHEA:54448"/>
        <dbReference type="Rhea" id="RHEA-COMP:10123"/>
        <dbReference type="Rhea" id="RHEA-COMP:13883"/>
        <dbReference type="ChEBI" id="CHEBI:15377"/>
        <dbReference type="ChEBI" id="CHEBI:15378"/>
        <dbReference type="ChEBI" id="CHEBI:59874"/>
        <dbReference type="ChEBI" id="CHEBI:78442"/>
        <dbReference type="ChEBI" id="CHEBI:138191"/>
        <dbReference type="EC" id="3.1.1.29"/>
    </reaction>
</comment>
<dbReference type="Pfam" id="PF01195">
    <property type="entry name" value="Pept_tRNA_hydro"/>
    <property type="match status" value="1"/>
</dbReference>
<feature type="binding site" evidence="7">
    <location>
        <position position="71"/>
    </location>
    <ligand>
        <name>tRNA</name>
        <dbReference type="ChEBI" id="CHEBI:17843"/>
    </ligand>
</feature>
<dbReference type="Proteomes" id="UP000051494">
    <property type="component" value="Unassembled WGS sequence"/>
</dbReference>
<comment type="function">
    <text evidence="7">Hydrolyzes ribosome-free peptidyl-tRNAs (with 1 or more amino acids incorporated), which drop off the ribosome during protein synthesis, or as a result of ribosome stalling.</text>
</comment>
<feature type="binding site" evidence="7">
    <location>
        <position position="18"/>
    </location>
    <ligand>
        <name>tRNA</name>
        <dbReference type="ChEBI" id="CHEBI:17843"/>
    </ligand>
</feature>
<dbReference type="CDD" id="cd00462">
    <property type="entry name" value="PTH"/>
    <property type="match status" value="1"/>
</dbReference>
<feature type="binding site" evidence="7">
    <location>
        <position position="69"/>
    </location>
    <ligand>
        <name>tRNA</name>
        <dbReference type="ChEBI" id="CHEBI:17843"/>
    </ligand>
</feature>
<evidence type="ECO:0000256" key="9">
    <source>
        <dbReference type="RuleBase" id="RU004320"/>
    </source>
</evidence>
<accession>A0A0Q9YC51</accession>
<name>A0A0Q9YC51_9GAMM</name>
<dbReference type="PROSITE" id="PS01195">
    <property type="entry name" value="PEPT_TRNA_HYDROL_1"/>
    <property type="match status" value="1"/>
</dbReference>
<comment type="similarity">
    <text evidence="5 7 9">Belongs to the PTH family.</text>
</comment>
<reference evidence="11" key="3">
    <citation type="submission" date="2021-06" db="EMBL/GenBank/DDBJ databases">
        <title>Genomic Description and Analysis of Intracellular Bacteria, Candidatus Berkiella cookevillensis and Candidatus Berkiella aquae.</title>
        <authorList>
            <person name="Kidane D.T."/>
            <person name="Mehari Y.T."/>
            <person name="Rice F.C."/>
            <person name="Arivett B.A."/>
            <person name="Farone A.L."/>
            <person name="Berk S.G."/>
            <person name="Farone M.B."/>
        </authorList>
    </citation>
    <scope>NUCLEOTIDE SEQUENCE</scope>
    <source>
        <strain evidence="11">CC99</strain>
    </source>
</reference>
<dbReference type="InterPro" id="IPR001328">
    <property type="entry name" value="Pept_tRNA_hydro"/>
</dbReference>
<keyword evidence="2 7" id="KW-0820">tRNA-binding</keyword>
<evidence type="ECO:0000313" key="12">
    <source>
        <dbReference type="Proteomes" id="UP000051494"/>
    </source>
</evidence>
<dbReference type="GO" id="GO:0000049">
    <property type="term" value="F:tRNA binding"/>
    <property type="evidence" value="ECO:0007669"/>
    <property type="project" value="UniProtKB-UniRule"/>
</dbReference>
<dbReference type="NCBIfam" id="TIGR00447">
    <property type="entry name" value="pth"/>
    <property type="match status" value="1"/>
</dbReference>
<dbReference type="InterPro" id="IPR036416">
    <property type="entry name" value="Pept_tRNA_hydro_sf"/>
</dbReference>
<dbReference type="OrthoDB" id="9800507at2"/>
<feature type="site" description="Stabilizes the basic form of H active site to accept a proton" evidence="7">
    <location>
        <position position="96"/>
    </location>
</feature>
<sequence>MADEISLIVGLGNPGQQYQDTRHNAGFWFAEKLCQQQNTSFNLETKFQALVSDFNFQNRIIRVLKPMTYMNLSGQAVQKLAHFYKISPQSILVVYDEIDLPPGCVRFKFEGGHAGHNGIRDIIAKLGTKAFYRIRIGVGRPKHQEEVHGYVLNRPTRGEQDVINLGIEQALTVLPDILAGNLEKAMTQLHTISK</sequence>
<dbReference type="InterPro" id="IPR018171">
    <property type="entry name" value="Pept_tRNA_hydro_CS"/>
</dbReference>
<dbReference type="GO" id="GO:0004045">
    <property type="term" value="F:peptidyl-tRNA hydrolase activity"/>
    <property type="evidence" value="ECO:0007669"/>
    <property type="project" value="UniProtKB-UniRule"/>
</dbReference>
<feature type="site" description="Discriminates between blocked and unblocked aminoacyl-tRNA" evidence="7">
    <location>
        <position position="13"/>
    </location>
</feature>